<reference evidence="4" key="1">
    <citation type="journal article" date="2019" name="IScience">
        <title>Narwhal Genome Reveals Long-Term Low Genetic Diversity despite Current Large Abundance Size.</title>
        <authorList>
            <person name="Westbury M.V."/>
            <person name="Petersen B."/>
            <person name="Garde E."/>
            <person name="Heide-Jorgensen M.P."/>
            <person name="Lorenzen E.D."/>
        </authorList>
    </citation>
    <scope>NUCLEOTIDE SEQUENCE [LARGE SCALE GENOMIC DNA]</scope>
</reference>
<feature type="transmembrane region" description="Helical" evidence="1">
    <location>
        <begin position="60"/>
        <end position="93"/>
    </location>
</feature>
<evidence type="ECO:0000313" key="3">
    <source>
        <dbReference type="EMBL" id="TKC42752.1"/>
    </source>
</evidence>
<comment type="caution">
    <text evidence="3">The sequence shown here is derived from an EMBL/GenBank/DDBJ whole genome shotgun (WGS) entry which is preliminary data.</text>
</comment>
<dbReference type="EMBL" id="RWIC01000528">
    <property type="protein sequence ID" value="TKC42752.1"/>
    <property type="molecule type" value="Genomic_DNA"/>
</dbReference>
<dbReference type="SUPFAM" id="SSF81321">
    <property type="entry name" value="Family A G protein-coupled receptor-like"/>
    <property type="match status" value="1"/>
</dbReference>
<sequence length="143" mass="16331">MSCLFLIDLALIGTSVSKMDIDYFSGRRNISHIDCGTQIFFFLALGMSDLLNLSYENPTIYEMVLLVTSIILLLILLVLILTSSHMLIFFTILHMKSHKERGKTLATYSSHLSVEYILHMLRPLIYILKNAEVVVTLSKLLYK</sequence>
<keyword evidence="1" id="KW-0472">Membrane</keyword>
<organism evidence="3 4">
    <name type="scientific">Monodon monoceros</name>
    <name type="common">Narwhal</name>
    <name type="synonym">Ceratodon monodon</name>
    <dbReference type="NCBI Taxonomy" id="40151"/>
    <lineage>
        <taxon>Eukaryota</taxon>
        <taxon>Metazoa</taxon>
        <taxon>Chordata</taxon>
        <taxon>Craniata</taxon>
        <taxon>Vertebrata</taxon>
        <taxon>Euteleostomi</taxon>
        <taxon>Mammalia</taxon>
        <taxon>Eutheria</taxon>
        <taxon>Laurasiatheria</taxon>
        <taxon>Artiodactyla</taxon>
        <taxon>Whippomorpha</taxon>
        <taxon>Cetacea</taxon>
        <taxon>Odontoceti</taxon>
        <taxon>Monodontidae</taxon>
        <taxon>Monodon</taxon>
    </lineage>
</organism>
<dbReference type="Proteomes" id="UP000308365">
    <property type="component" value="Unassembled WGS sequence"/>
</dbReference>
<feature type="chain" id="PRO_5020243016" description="G-protein coupled receptors family 1 profile domain-containing protein" evidence="2">
    <location>
        <begin position="18"/>
        <end position="143"/>
    </location>
</feature>
<gene>
    <name evidence="3" type="ORF">EI555_010263</name>
</gene>
<proteinExistence type="predicted"/>
<evidence type="ECO:0008006" key="5">
    <source>
        <dbReference type="Google" id="ProtNLM"/>
    </source>
</evidence>
<protein>
    <recommendedName>
        <fullName evidence="5">G-protein coupled receptors family 1 profile domain-containing protein</fullName>
    </recommendedName>
</protein>
<keyword evidence="1" id="KW-0812">Transmembrane</keyword>
<accession>A0A4U1F0T2</accession>
<name>A0A4U1F0T2_MONMO</name>
<evidence type="ECO:0000313" key="4">
    <source>
        <dbReference type="Proteomes" id="UP000308365"/>
    </source>
</evidence>
<keyword evidence="1" id="KW-1133">Transmembrane helix</keyword>
<keyword evidence="2" id="KW-0732">Signal</keyword>
<feature type="signal peptide" evidence="2">
    <location>
        <begin position="1"/>
        <end position="17"/>
    </location>
</feature>
<dbReference type="AlphaFoldDB" id="A0A4U1F0T2"/>
<dbReference type="PANTHER" id="PTHR26453">
    <property type="entry name" value="OLFACTORY RECEPTOR"/>
    <property type="match status" value="1"/>
</dbReference>
<evidence type="ECO:0000256" key="2">
    <source>
        <dbReference type="SAM" id="SignalP"/>
    </source>
</evidence>
<evidence type="ECO:0000256" key="1">
    <source>
        <dbReference type="SAM" id="Phobius"/>
    </source>
</evidence>